<dbReference type="AlphaFoldDB" id="A0A6I8LVE1"/>
<feature type="region of interest" description="Disordered" evidence="1">
    <location>
        <begin position="1"/>
        <end position="39"/>
    </location>
</feature>
<sequence>MNDRGMTRITVRDPEPDQEKLSGRQREPTALTLILRGGR</sequence>
<keyword evidence="3" id="KW-1185">Reference proteome</keyword>
<dbReference type="Proteomes" id="UP000399805">
    <property type="component" value="Unassembled WGS sequence"/>
</dbReference>
<protein>
    <submittedName>
        <fullName evidence="2">Uncharacterized protein</fullName>
    </submittedName>
</protein>
<organism evidence="2 3">
    <name type="scientific">Amycolatopsis camponoti</name>
    <dbReference type="NCBI Taxonomy" id="2606593"/>
    <lineage>
        <taxon>Bacteria</taxon>
        <taxon>Bacillati</taxon>
        <taxon>Actinomycetota</taxon>
        <taxon>Actinomycetes</taxon>
        <taxon>Pseudonocardiales</taxon>
        <taxon>Pseudonocardiaceae</taxon>
        <taxon>Amycolatopsis</taxon>
    </lineage>
</organism>
<evidence type="ECO:0000313" key="2">
    <source>
        <dbReference type="EMBL" id="VVJ21142.1"/>
    </source>
</evidence>
<name>A0A6I8LVE1_9PSEU</name>
<proteinExistence type="predicted"/>
<evidence type="ECO:0000256" key="1">
    <source>
        <dbReference type="SAM" id="MobiDB-lite"/>
    </source>
</evidence>
<gene>
    <name evidence="2" type="ORF">AA23TX_06163</name>
</gene>
<dbReference type="EMBL" id="CABVGP010000002">
    <property type="protein sequence ID" value="VVJ21142.1"/>
    <property type="molecule type" value="Genomic_DNA"/>
</dbReference>
<feature type="compositionally biased region" description="Basic and acidic residues" evidence="1">
    <location>
        <begin position="1"/>
        <end position="27"/>
    </location>
</feature>
<evidence type="ECO:0000313" key="3">
    <source>
        <dbReference type="Proteomes" id="UP000399805"/>
    </source>
</evidence>
<accession>A0A6I8LVE1</accession>
<reference evidence="2 3" key="1">
    <citation type="submission" date="2019-09" db="EMBL/GenBank/DDBJ databases">
        <authorList>
            <person name="Leyn A S."/>
        </authorList>
    </citation>
    <scope>NUCLEOTIDE SEQUENCE [LARGE SCALE GENOMIC DNA]</scope>
    <source>
        <strain evidence="2">AA231_1</strain>
    </source>
</reference>